<organism evidence="2 3">
    <name type="scientific">Hyunsoonleella rubra</name>
    <dbReference type="NCBI Taxonomy" id="1737062"/>
    <lineage>
        <taxon>Bacteria</taxon>
        <taxon>Pseudomonadati</taxon>
        <taxon>Bacteroidota</taxon>
        <taxon>Flavobacteriia</taxon>
        <taxon>Flavobacteriales</taxon>
        <taxon>Flavobacteriaceae</taxon>
    </lineage>
</organism>
<comment type="caution">
    <text evidence="2">The sequence shown here is derived from an EMBL/GenBank/DDBJ whole genome shotgun (WGS) entry which is preliminary data.</text>
</comment>
<dbReference type="RefSeq" id="WP_380292757.1">
    <property type="nucleotide sequence ID" value="NZ_JBHULY010000034.1"/>
</dbReference>
<dbReference type="Proteomes" id="UP001597476">
    <property type="component" value="Unassembled WGS sequence"/>
</dbReference>
<keyword evidence="1" id="KW-0175">Coiled coil</keyword>
<accession>A0ABW5TD06</accession>
<gene>
    <name evidence="2" type="ORF">ACFSR8_13150</name>
</gene>
<dbReference type="EMBL" id="JBHULY010000034">
    <property type="protein sequence ID" value="MFD2727162.1"/>
    <property type="molecule type" value="Genomic_DNA"/>
</dbReference>
<evidence type="ECO:0000256" key="1">
    <source>
        <dbReference type="SAM" id="Coils"/>
    </source>
</evidence>
<name>A0ABW5TD06_9FLAO</name>
<sequence length="87" mass="10163">MEEKIKALENQIESLRKRLETLEKNHEINLENSIKSNKAISSFMENNNELTKKIEANFATLEENDQKTYDKVNELIIIVNDITEGRI</sequence>
<protein>
    <submittedName>
        <fullName evidence="2">Uncharacterized protein</fullName>
    </submittedName>
</protein>
<reference evidence="3" key="1">
    <citation type="journal article" date="2019" name="Int. J. Syst. Evol. Microbiol.">
        <title>The Global Catalogue of Microorganisms (GCM) 10K type strain sequencing project: providing services to taxonomists for standard genome sequencing and annotation.</title>
        <authorList>
            <consortium name="The Broad Institute Genomics Platform"/>
            <consortium name="The Broad Institute Genome Sequencing Center for Infectious Disease"/>
            <person name="Wu L."/>
            <person name="Ma J."/>
        </authorList>
    </citation>
    <scope>NUCLEOTIDE SEQUENCE [LARGE SCALE GENOMIC DNA]</scope>
    <source>
        <strain evidence="3">KCTC 42398</strain>
    </source>
</reference>
<proteinExistence type="predicted"/>
<evidence type="ECO:0000313" key="2">
    <source>
        <dbReference type="EMBL" id="MFD2727162.1"/>
    </source>
</evidence>
<evidence type="ECO:0000313" key="3">
    <source>
        <dbReference type="Proteomes" id="UP001597476"/>
    </source>
</evidence>
<feature type="coiled-coil region" evidence="1">
    <location>
        <begin position="5"/>
        <end position="64"/>
    </location>
</feature>
<keyword evidence="3" id="KW-1185">Reference proteome</keyword>